<keyword evidence="1" id="KW-0805">Transcription regulation</keyword>
<evidence type="ECO:0000256" key="2">
    <source>
        <dbReference type="ARBA" id="ARBA00023125"/>
    </source>
</evidence>
<gene>
    <name evidence="6" type="ORF">TH606_02265</name>
</gene>
<dbReference type="GO" id="GO:0005829">
    <property type="term" value="C:cytosol"/>
    <property type="evidence" value="ECO:0007669"/>
    <property type="project" value="TreeGrafter"/>
</dbReference>
<evidence type="ECO:0000259" key="4">
    <source>
        <dbReference type="PROSITE" id="PS50042"/>
    </source>
</evidence>
<keyword evidence="7" id="KW-1185">Reference proteome</keyword>
<organism evidence="6 7">
    <name type="scientific">Thermodesulfatator autotrophicus</name>
    <dbReference type="NCBI Taxonomy" id="1795632"/>
    <lineage>
        <taxon>Bacteria</taxon>
        <taxon>Pseudomonadati</taxon>
        <taxon>Thermodesulfobacteriota</taxon>
        <taxon>Thermodesulfobacteria</taxon>
        <taxon>Thermodesulfobacteriales</taxon>
        <taxon>Thermodesulfatatoraceae</taxon>
        <taxon>Thermodesulfatator</taxon>
    </lineage>
</organism>
<dbReference type="InterPro" id="IPR036390">
    <property type="entry name" value="WH_DNA-bd_sf"/>
</dbReference>
<sequence length="229" mass="25463">MEDKKEFLAQTILFKGLSDKHLESISKIAYPKKMRKGELIFQEGDESHGFYIVYAGRVKIYKESPSGKEQIIHLFGPGEPFGEVPVFSGFDFPANALALTDGELLYFPRKEFVGLIKDDPSLALNILGVLSQRLRQLVNMVEALALKEVSERLASYLLYLGEQAGGDIFDLGMNKTQLASFLGTSPETLSRMFGRLQKLGLIETQGRQVKILDREGLSEVAAGIKPFSL</sequence>
<evidence type="ECO:0000256" key="3">
    <source>
        <dbReference type="ARBA" id="ARBA00023163"/>
    </source>
</evidence>
<dbReference type="Proteomes" id="UP000076964">
    <property type="component" value="Unassembled WGS sequence"/>
</dbReference>
<dbReference type="Pfam" id="PF00027">
    <property type="entry name" value="cNMP_binding"/>
    <property type="match status" value="1"/>
</dbReference>
<dbReference type="Gene3D" id="1.10.10.10">
    <property type="entry name" value="Winged helix-like DNA-binding domain superfamily/Winged helix DNA-binding domain"/>
    <property type="match status" value="1"/>
</dbReference>
<dbReference type="SUPFAM" id="SSF51206">
    <property type="entry name" value="cAMP-binding domain-like"/>
    <property type="match status" value="1"/>
</dbReference>
<protein>
    <submittedName>
        <fullName evidence="6">Transcriptional regulator</fullName>
    </submittedName>
</protein>
<dbReference type="InterPro" id="IPR000595">
    <property type="entry name" value="cNMP-bd_dom"/>
</dbReference>
<keyword evidence="2" id="KW-0238">DNA-binding</keyword>
<dbReference type="GO" id="GO:0003700">
    <property type="term" value="F:DNA-binding transcription factor activity"/>
    <property type="evidence" value="ECO:0007669"/>
    <property type="project" value="TreeGrafter"/>
</dbReference>
<dbReference type="SMART" id="SM00100">
    <property type="entry name" value="cNMP"/>
    <property type="match status" value="1"/>
</dbReference>
<evidence type="ECO:0000313" key="6">
    <source>
        <dbReference type="EMBL" id="OAG28305.1"/>
    </source>
</evidence>
<accession>A0A177E8R4</accession>
<evidence type="ECO:0000313" key="7">
    <source>
        <dbReference type="Proteomes" id="UP000076964"/>
    </source>
</evidence>
<dbReference type="InterPro" id="IPR014710">
    <property type="entry name" value="RmlC-like_jellyroll"/>
</dbReference>
<dbReference type="Gene3D" id="2.60.120.10">
    <property type="entry name" value="Jelly Rolls"/>
    <property type="match status" value="1"/>
</dbReference>
<dbReference type="Pfam" id="PF13545">
    <property type="entry name" value="HTH_Crp_2"/>
    <property type="match status" value="1"/>
</dbReference>
<dbReference type="InterPro" id="IPR050397">
    <property type="entry name" value="Env_Response_Regulators"/>
</dbReference>
<dbReference type="PANTHER" id="PTHR24567">
    <property type="entry name" value="CRP FAMILY TRANSCRIPTIONAL REGULATORY PROTEIN"/>
    <property type="match status" value="1"/>
</dbReference>
<dbReference type="InterPro" id="IPR012318">
    <property type="entry name" value="HTH_CRP"/>
</dbReference>
<dbReference type="EMBL" id="LSFI01000007">
    <property type="protein sequence ID" value="OAG28305.1"/>
    <property type="molecule type" value="Genomic_DNA"/>
</dbReference>
<dbReference type="InterPro" id="IPR036388">
    <property type="entry name" value="WH-like_DNA-bd_sf"/>
</dbReference>
<dbReference type="OrthoDB" id="9774616at2"/>
<comment type="caution">
    <text evidence="6">The sequence shown here is derived from an EMBL/GenBank/DDBJ whole genome shotgun (WGS) entry which is preliminary data.</text>
</comment>
<dbReference type="STRING" id="1795632.TH606_02265"/>
<dbReference type="CDD" id="cd00092">
    <property type="entry name" value="HTH_CRP"/>
    <property type="match status" value="1"/>
</dbReference>
<dbReference type="PRINTS" id="PR00034">
    <property type="entry name" value="HTHCRP"/>
</dbReference>
<evidence type="ECO:0000256" key="1">
    <source>
        <dbReference type="ARBA" id="ARBA00023015"/>
    </source>
</evidence>
<dbReference type="AlphaFoldDB" id="A0A177E8R4"/>
<feature type="domain" description="Cyclic nucleotide-binding" evidence="4">
    <location>
        <begin position="13"/>
        <end position="116"/>
    </location>
</feature>
<dbReference type="PROSITE" id="PS51063">
    <property type="entry name" value="HTH_CRP_2"/>
    <property type="match status" value="1"/>
</dbReference>
<keyword evidence="3" id="KW-0804">Transcription</keyword>
<feature type="domain" description="HTH crp-type" evidence="5">
    <location>
        <begin position="147"/>
        <end position="215"/>
    </location>
</feature>
<name>A0A177E8R4_9BACT</name>
<reference evidence="6 7" key="1">
    <citation type="submission" date="2016-02" db="EMBL/GenBank/DDBJ databases">
        <title>Draft genome sequence of Thermodesulfatator sp. S606.</title>
        <authorList>
            <person name="Lai Q."/>
            <person name="Cao J."/>
            <person name="Dupont S."/>
            <person name="Shao Z."/>
            <person name="Jebbar M."/>
            <person name="Alain K."/>
        </authorList>
    </citation>
    <scope>NUCLEOTIDE SEQUENCE [LARGE SCALE GENOMIC DNA]</scope>
    <source>
        <strain evidence="6 7">S606</strain>
    </source>
</reference>
<dbReference type="InterPro" id="IPR018490">
    <property type="entry name" value="cNMP-bd_dom_sf"/>
</dbReference>
<dbReference type="RefSeq" id="WP_068541074.1">
    <property type="nucleotide sequence ID" value="NZ_LSFI01000007.1"/>
</dbReference>
<dbReference type="PANTHER" id="PTHR24567:SF74">
    <property type="entry name" value="HTH-TYPE TRANSCRIPTIONAL REGULATOR ARCR"/>
    <property type="match status" value="1"/>
</dbReference>
<evidence type="ECO:0000259" key="5">
    <source>
        <dbReference type="PROSITE" id="PS51063"/>
    </source>
</evidence>
<proteinExistence type="predicted"/>
<dbReference type="PROSITE" id="PS50042">
    <property type="entry name" value="CNMP_BINDING_3"/>
    <property type="match status" value="1"/>
</dbReference>
<dbReference type="SUPFAM" id="SSF46785">
    <property type="entry name" value="Winged helix' DNA-binding domain"/>
    <property type="match status" value="1"/>
</dbReference>
<dbReference type="GO" id="GO:0003677">
    <property type="term" value="F:DNA binding"/>
    <property type="evidence" value="ECO:0007669"/>
    <property type="project" value="UniProtKB-KW"/>
</dbReference>
<dbReference type="SMART" id="SM00419">
    <property type="entry name" value="HTH_CRP"/>
    <property type="match status" value="1"/>
</dbReference>
<dbReference type="CDD" id="cd00038">
    <property type="entry name" value="CAP_ED"/>
    <property type="match status" value="1"/>
</dbReference>